<evidence type="ECO:0008006" key="6">
    <source>
        <dbReference type="Google" id="ProtNLM"/>
    </source>
</evidence>
<dbReference type="Gene3D" id="1.25.40.20">
    <property type="entry name" value="Ankyrin repeat-containing domain"/>
    <property type="match status" value="2"/>
</dbReference>
<dbReference type="Proteomes" id="UP000826195">
    <property type="component" value="Unassembled WGS sequence"/>
</dbReference>
<dbReference type="PROSITE" id="PS50297">
    <property type="entry name" value="ANK_REP_REGION"/>
    <property type="match status" value="5"/>
</dbReference>
<keyword evidence="5" id="KW-1185">Reference proteome</keyword>
<feature type="repeat" description="ANK" evidence="3">
    <location>
        <begin position="182"/>
        <end position="202"/>
    </location>
</feature>
<dbReference type="SUPFAM" id="SSF48403">
    <property type="entry name" value="Ankyrin repeat"/>
    <property type="match status" value="1"/>
</dbReference>
<dbReference type="PANTHER" id="PTHR24166">
    <property type="entry name" value="ROLLING PEBBLES, ISOFORM B"/>
    <property type="match status" value="1"/>
</dbReference>
<dbReference type="SMART" id="SM00248">
    <property type="entry name" value="ANK"/>
    <property type="match status" value="8"/>
</dbReference>
<name>A0AAV7I4M0_COTGL</name>
<keyword evidence="2 3" id="KW-0040">ANK repeat</keyword>
<comment type="caution">
    <text evidence="4">The sequence shown here is derived from an EMBL/GenBank/DDBJ whole genome shotgun (WGS) entry which is preliminary data.</text>
</comment>
<feature type="repeat" description="ANK" evidence="3">
    <location>
        <begin position="216"/>
        <end position="248"/>
    </location>
</feature>
<dbReference type="Pfam" id="PF00023">
    <property type="entry name" value="Ank"/>
    <property type="match status" value="1"/>
</dbReference>
<evidence type="ECO:0000313" key="4">
    <source>
        <dbReference type="EMBL" id="KAH0546250.1"/>
    </source>
</evidence>
<dbReference type="InterPro" id="IPR002110">
    <property type="entry name" value="Ankyrin_rpt"/>
</dbReference>
<evidence type="ECO:0000313" key="5">
    <source>
        <dbReference type="Proteomes" id="UP000826195"/>
    </source>
</evidence>
<dbReference type="Pfam" id="PF12796">
    <property type="entry name" value="Ank_2"/>
    <property type="match status" value="3"/>
</dbReference>
<evidence type="ECO:0000256" key="2">
    <source>
        <dbReference type="ARBA" id="ARBA00023043"/>
    </source>
</evidence>
<dbReference type="EMBL" id="JAHXZJ010002237">
    <property type="protein sequence ID" value="KAH0546250.1"/>
    <property type="molecule type" value="Genomic_DNA"/>
</dbReference>
<feature type="repeat" description="ANK" evidence="3">
    <location>
        <begin position="79"/>
        <end position="111"/>
    </location>
</feature>
<dbReference type="InterPro" id="IPR050889">
    <property type="entry name" value="Dendritic_Spine_Reg/Scaffold"/>
</dbReference>
<feature type="repeat" description="ANK" evidence="3">
    <location>
        <begin position="249"/>
        <end position="282"/>
    </location>
</feature>
<dbReference type="InterPro" id="IPR036770">
    <property type="entry name" value="Ankyrin_rpt-contain_sf"/>
</dbReference>
<keyword evidence="1" id="KW-0677">Repeat</keyword>
<dbReference type="PANTHER" id="PTHR24166:SF48">
    <property type="entry name" value="PROTEIN VAPYRIN"/>
    <property type="match status" value="1"/>
</dbReference>
<dbReference type="PRINTS" id="PR01415">
    <property type="entry name" value="ANKYRIN"/>
</dbReference>
<accession>A0AAV7I4M0</accession>
<organism evidence="4 5">
    <name type="scientific">Cotesia glomerata</name>
    <name type="common">Lepidopteran parasitic wasp</name>
    <name type="synonym">Apanteles glomeratus</name>
    <dbReference type="NCBI Taxonomy" id="32391"/>
    <lineage>
        <taxon>Eukaryota</taxon>
        <taxon>Metazoa</taxon>
        <taxon>Ecdysozoa</taxon>
        <taxon>Arthropoda</taxon>
        <taxon>Hexapoda</taxon>
        <taxon>Insecta</taxon>
        <taxon>Pterygota</taxon>
        <taxon>Neoptera</taxon>
        <taxon>Endopterygota</taxon>
        <taxon>Hymenoptera</taxon>
        <taxon>Apocrita</taxon>
        <taxon>Ichneumonoidea</taxon>
        <taxon>Braconidae</taxon>
        <taxon>Microgastrinae</taxon>
        <taxon>Cotesia</taxon>
    </lineage>
</organism>
<sequence length="314" mass="35418">MTDALISKEFLHLTQKGELQKLKYFVEEHKITDWTVFRHEVSGDTALHVSAREGNSEIVQFLCNGFLKPEFKTDVANKDMKRPLHEAAQFSRPKIIEFLLSQGATVDALKRADWTPLMLACTKNTPEAFNSAEILLKNGANLELRNKDGWNCLHIACRSGNIDIIQLILYKMKTLVNSASKNGRTALHIAAFHGFSNVVEILAATSEELLNKPDYSGLFPLHESVKSENFEVFHRLLQLGCDINSKDTIGQTALHIAASIGNLPVIEHILQNNLIDIDRQDGFQRTPLITAERNKMEDAVNCLKKYMKQCNDEM</sequence>
<proteinExistence type="predicted"/>
<evidence type="ECO:0000256" key="1">
    <source>
        <dbReference type="ARBA" id="ARBA00022737"/>
    </source>
</evidence>
<feature type="repeat" description="ANK" evidence="3">
    <location>
        <begin position="42"/>
        <end position="62"/>
    </location>
</feature>
<reference evidence="4 5" key="1">
    <citation type="journal article" date="2021" name="J. Hered.">
        <title>A chromosome-level genome assembly of the parasitoid wasp, Cotesia glomerata (Hymenoptera: Braconidae).</title>
        <authorList>
            <person name="Pinto B.J."/>
            <person name="Weis J.J."/>
            <person name="Gamble T."/>
            <person name="Ode P.J."/>
            <person name="Paul R."/>
            <person name="Zaspel J.M."/>
        </authorList>
    </citation>
    <scope>NUCLEOTIDE SEQUENCE [LARGE SCALE GENOMIC DNA]</scope>
    <source>
        <strain evidence="4">CgM1</strain>
    </source>
</reference>
<gene>
    <name evidence="4" type="ORF">KQX54_007537</name>
</gene>
<dbReference type="PROSITE" id="PS50088">
    <property type="entry name" value="ANK_REPEAT"/>
    <property type="match status" value="6"/>
</dbReference>
<dbReference type="AlphaFoldDB" id="A0AAV7I4M0"/>
<evidence type="ECO:0000256" key="3">
    <source>
        <dbReference type="PROSITE-ProRule" id="PRU00023"/>
    </source>
</evidence>
<protein>
    <recommendedName>
        <fullName evidence="6">Ankyrin repeat domain-containing protein 16</fullName>
    </recommendedName>
</protein>
<feature type="repeat" description="ANK" evidence="3">
    <location>
        <begin position="112"/>
        <end position="147"/>
    </location>
</feature>